<comment type="caution">
    <text evidence="9">The sequence shown here is derived from an EMBL/GenBank/DDBJ whole genome shotgun (WGS) entry which is preliminary data.</text>
</comment>
<evidence type="ECO:0000256" key="2">
    <source>
        <dbReference type="ARBA" id="ARBA00001933"/>
    </source>
</evidence>
<dbReference type="Proteomes" id="UP000183924">
    <property type="component" value="Unassembled WGS sequence"/>
</dbReference>
<dbReference type="SUPFAM" id="SSF50621">
    <property type="entry name" value="Alanine racemase C-terminal domain-like"/>
    <property type="match status" value="1"/>
</dbReference>
<organism evidence="9 10">
    <name type="scientific">Candidatus Rickettsiella isopodorum</name>
    <dbReference type="NCBI Taxonomy" id="1225476"/>
    <lineage>
        <taxon>Bacteria</taxon>
        <taxon>Pseudomonadati</taxon>
        <taxon>Pseudomonadota</taxon>
        <taxon>Gammaproteobacteria</taxon>
        <taxon>Legionellales</taxon>
        <taxon>Coxiellaceae</taxon>
        <taxon>Rickettsiella</taxon>
    </lineage>
</organism>
<comment type="pathway">
    <text evidence="5">Amino-acid biosynthesis; D-alanine biosynthesis; D-alanine from L-alanine: step 1/1.</text>
</comment>
<dbReference type="Gene3D" id="2.40.37.10">
    <property type="entry name" value="Lyase, Ornithine Decarboxylase, Chain A, domain 1"/>
    <property type="match status" value="1"/>
</dbReference>
<proteinExistence type="inferred from homology"/>
<reference evidence="9 10" key="1">
    <citation type="submission" date="2016-03" db="EMBL/GenBank/DDBJ databases">
        <title>Comparative genomics of Rickettsiella.</title>
        <authorList>
            <person name="Chandler C."/>
            <person name="Wang Y."/>
        </authorList>
    </citation>
    <scope>NUCLEOTIDE SEQUENCE [LARGE SCALE GENOMIC DNA]</scope>
    <source>
        <strain evidence="9 10">RCFS May 2013</strain>
    </source>
</reference>
<evidence type="ECO:0000256" key="4">
    <source>
        <dbReference type="ARBA" id="ARBA00023235"/>
    </source>
</evidence>
<gene>
    <name evidence="9" type="ORF">A1D18_03890</name>
</gene>
<dbReference type="InterPro" id="IPR000821">
    <property type="entry name" value="Ala_racemase"/>
</dbReference>
<feature type="binding site" evidence="5 7">
    <location>
        <position position="302"/>
    </location>
    <ligand>
        <name>substrate</name>
    </ligand>
</feature>
<feature type="active site" description="Proton acceptor; specific for L-alanine" evidence="5">
    <location>
        <position position="254"/>
    </location>
</feature>
<comment type="cofactor">
    <cofactor evidence="2 5 6">
        <name>pyridoxal 5'-phosphate</name>
        <dbReference type="ChEBI" id="CHEBI:597326"/>
    </cofactor>
</comment>
<comment type="similarity">
    <text evidence="5">Belongs to the alanine racemase family.</text>
</comment>
<dbReference type="STRING" id="1225476.A1D18_03890"/>
<dbReference type="SMART" id="SM01005">
    <property type="entry name" value="Ala_racemase_C"/>
    <property type="match status" value="1"/>
</dbReference>
<dbReference type="InterPro" id="IPR011079">
    <property type="entry name" value="Ala_racemase_C"/>
</dbReference>
<dbReference type="OrthoDB" id="9813814at2"/>
<evidence type="ECO:0000256" key="7">
    <source>
        <dbReference type="PIRSR" id="PIRSR600821-52"/>
    </source>
</evidence>
<dbReference type="CDD" id="cd06827">
    <property type="entry name" value="PLPDE_III_AR_proteobact"/>
    <property type="match status" value="1"/>
</dbReference>
<evidence type="ECO:0000256" key="5">
    <source>
        <dbReference type="HAMAP-Rule" id="MF_01201"/>
    </source>
</evidence>
<evidence type="ECO:0000313" key="10">
    <source>
        <dbReference type="Proteomes" id="UP000183924"/>
    </source>
</evidence>
<dbReference type="Pfam" id="PF01168">
    <property type="entry name" value="Ala_racemase_N"/>
    <property type="match status" value="1"/>
</dbReference>
<keyword evidence="10" id="KW-1185">Reference proteome</keyword>
<dbReference type="PANTHER" id="PTHR30511">
    <property type="entry name" value="ALANINE RACEMASE"/>
    <property type="match status" value="1"/>
</dbReference>
<dbReference type="EC" id="5.1.1.1" evidence="5"/>
<dbReference type="EMBL" id="LUKY01000032">
    <property type="protein sequence ID" value="OIZ95242.1"/>
    <property type="molecule type" value="Genomic_DNA"/>
</dbReference>
<sequence length="368" mass="40796">MSRPFTVELDLGALRHNVKRIREIAPQSQLLAMVKANAYGHGLLSIAKALSDVEGFGVSCSEEALYLRQAGLKQRIVLMEGLFSKDEIPLLTDYELDTVIHDCNQLNWLSEHPLPATINVWLKINTGMNRLGFSPNDFEAVLEKLHHCSWLNIVCVMTHFSSADKPEDTTTKNQIKRFDQVLKECQFPTSLANSAAILAFPKVHADWVRPGLMLYGVSPFPESSGVQYALKPVMTLKSEIISIHQLEPGDRVGYGGTWIAPKPLRVGIVAIGYGDGYPHRAESGTPILVNGKLSELIGQVSMDMLTVNLSNQWDAKIGDPVVLWGTGLPIEQIAESTSSFRFELLCGINRGQLVRTRIEEINDAKKNH</sequence>
<comment type="function">
    <text evidence="5">Catalyzes the interconversion of L-alanine and D-alanine. May also act on other amino acids.</text>
</comment>
<dbReference type="GO" id="GO:0008784">
    <property type="term" value="F:alanine racemase activity"/>
    <property type="evidence" value="ECO:0007669"/>
    <property type="project" value="UniProtKB-UniRule"/>
</dbReference>
<evidence type="ECO:0000256" key="1">
    <source>
        <dbReference type="ARBA" id="ARBA00000316"/>
    </source>
</evidence>
<dbReference type="NCBIfam" id="TIGR00492">
    <property type="entry name" value="alr"/>
    <property type="match status" value="1"/>
</dbReference>
<dbReference type="InterPro" id="IPR029066">
    <property type="entry name" value="PLP-binding_barrel"/>
</dbReference>
<feature type="domain" description="Alanine racemase C-terminal" evidence="8">
    <location>
        <begin position="233"/>
        <end position="358"/>
    </location>
</feature>
<dbReference type="UniPathway" id="UPA00042">
    <property type="reaction ID" value="UER00497"/>
</dbReference>
<evidence type="ECO:0000256" key="3">
    <source>
        <dbReference type="ARBA" id="ARBA00022898"/>
    </source>
</evidence>
<dbReference type="PANTHER" id="PTHR30511:SF0">
    <property type="entry name" value="ALANINE RACEMASE, CATABOLIC-RELATED"/>
    <property type="match status" value="1"/>
</dbReference>
<dbReference type="RefSeq" id="WP_071662502.1">
    <property type="nucleotide sequence ID" value="NZ_LUKY01000032.1"/>
</dbReference>
<dbReference type="FunFam" id="3.20.20.10:FF:000002">
    <property type="entry name" value="Alanine racemase"/>
    <property type="match status" value="1"/>
</dbReference>
<dbReference type="GO" id="GO:0005829">
    <property type="term" value="C:cytosol"/>
    <property type="evidence" value="ECO:0007669"/>
    <property type="project" value="TreeGrafter"/>
</dbReference>
<dbReference type="InterPro" id="IPR009006">
    <property type="entry name" value="Ala_racemase/Decarboxylase_C"/>
</dbReference>
<evidence type="ECO:0000313" key="9">
    <source>
        <dbReference type="EMBL" id="OIZ95242.1"/>
    </source>
</evidence>
<protein>
    <recommendedName>
        <fullName evidence="5">Alanine racemase</fullName>
        <ecNumber evidence="5">5.1.1.1</ecNumber>
    </recommendedName>
</protein>
<dbReference type="HAMAP" id="MF_01201">
    <property type="entry name" value="Ala_racemase"/>
    <property type="match status" value="1"/>
</dbReference>
<dbReference type="PRINTS" id="PR00992">
    <property type="entry name" value="ALARACEMASE"/>
</dbReference>
<keyword evidence="3 5" id="KW-0663">Pyridoxal phosphate</keyword>
<feature type="binding site" evidence="5 7">
    <location>
        <position position="130"/>
    </location>
    <ligand>
        <name>substrate</name>
    </ligand>
</feature>
<dbReference type="AlphaFoldDB" id="A0A1J8NK07"/>
<dbReference type="GO" id="GO:0030170">
    <property type="term" value="F:pyridoxal phosphate binding"/>
    <property type="evidence" value="ECO:0007669"/>
    <property type="project" value="UniProtKB-UniRule"/>
</dbReference>
<evidence type="ECO:0000259" key="8">
    <source>
        <dbReference type="SMART" id="SM01005"/>
    </source>
</evidence>
<dbReference type="Gene3D" id="3.20.20.10">
    <property type="entry name" value="Alanine racemase"/>
    <property type="match status" value="1"/>
</dbReference>
<name>A0A1J8NK07_9COXI</name>
<accession>A0A1J8NK07</accession>
<dbReference type="GO" id="GO:0030632">
    <property type="term" value="P:D-alanine biosynthetic process"/>
    <property type="evidence" value="ECO:0007669"/>
    <property type="project" value="UniProtKB-UniRule"/>
</dbReference>
<feature type="modified residue" description="N6-(pyridoxal phosphate)lysine" evidence="5 6">
    <location>
        <position position="35"/>
    </location>
</feature>
<keyword evidence="4 5" id="KW-0413">Isomerase</keyword>
<feature type="active site" description="Proton acceptor; specific for D-alanine" evidence="5">
    <location>
        <position position="35"/>
    </location>
</feature>
<dbReference type="Pfam" id="PF00842">
    <property type="entry name" value="Ala_racemase_C"/>
    <property type="match status" value="1"/>
</dbReference>
<evidence type="ECO:0000256" key="6">
    <source>
        <dbReference type="PIRSR" id="PIRSR600821-50"/>
    </source>
</evidence>
<dbReference type="SUPFAM" id="SSF51419">
    <property type="entry name" value="PLP-binding barrel"/>
    <property type="match status" value="1"/>
</dbReference>
<dbReference type="InterPro" id="IPR001608">
    <property type="entry name" value="Ala_racemase_N"/>
</dbReference>
<comment type="catalytic activity">
    <reaction evidence="1 5">
        <text>L-alanine = D-alanine</text>
        <dbReference type="Rhea" id="RHEA:20249"/>
        <dbReference type="ChEBI" id="CHEBI:57416"/>
        <dbReference type="ChEBI" id="CHEBI:57972"/>
        <dbReference type="EC" id="5.1.1.1"/>
    </reaction>
</comment>